<accession>A0A0F9HRR9</accession>
<dbReference type="EMBL" id="LAZR01023641">
    <property type="protein sequence ID" value="KKL77817.1"/>
    <property type="molecule type" value="Genomic_DNA"/>
</dbReference>
<dbReference type="AlphaFoldDB" id="A0A0F9HRR9"/>
<proteinExistence type="predicted"/>
<organism evidence="1">
    <name type="scientific">marine sediment metagenome</name>
    <dbReference type="NCBI Taxonomy" id="412755"/>
    <lineage>
        <taxon>unclassified sequences</taxon>
        <taxon>metagenomes</taxon>
        <taxon>ecological metagenomes</taxon>
    </lineage>
</organism>
<gene>
    <name evidence="1" type="ORF">LCGC14_2031140</name>
</gene>
<name>A0A0F9HRR9_9ZZZZ</name>
<reference evidence="1" key="1">
    <citation type="journal article" date="2015" name="Nature">
        <title>Complex archaea that bridge the gap between prokaryotes and eukaryotes.</title>
        <authorList>
            <person name="Spang A."/>
            <person name="Saw J.H."/>
            <person name="Jorgensen S.L."/>
            <person name="Zaremba-Niedzwiedzka K."/>
            <person name="Martijn J."/>
            <person name="Lind A.E."/>
            <person name="van Eijk R."/>
            <person name="Schleper C."/>
            <person name="Guy L."/>
            <person name="Ettema T.J."/>
        </authorList>
    </citation>
    <scope>NUCLEOTIDE SEQUENCE</scope>
</reference>
<comment type="caution">
    <text evidence="1">The sequence shown here is derived from an EMBL/GenBank/DDBJ whole genome shotgun (WGS) entry which is preliminary data.</text>
</comment>
<sequence length="72" mass="8845">MKIKCRVCDANKPKRKVIKRMPAVENELPEKFREYREFICMNVIKELRKDKKWHDAVCENRTLILRNRLKNE</sequence>
<protein>
    <submittedName>
        <fullName evidence="1">Uncharacterized protein</fullName>
    </submittedName>
</protein>
<evidence type="ECO:0000313" key="1">
    <source>
        <dbReference type="EMBL" id="KKL77817.1"/>
    </source>
</evidence>